<comment type="caution">
    <text evidence="4">The sequence shown here is derived from an EMBL/GenBank/DDBJ whole genome shotgun (WGS) entry which is preliminary data.</text>
</comment>
<dbReference type="EMBL" id="ONZP01000026">
    <property type="protein sequence ID" value="SPJ71056.1"/>
    <property type="molecule type" value="Genomic_DNA"/>
</dbReference>
<dbReference type="InterPro" id="IPR036291">
    <property type="entry name" value="NAD(P)-bd_dom_sf"/>
</dbReference>
<dbReference type="InterPro" id="IPR013154">
    <property type="entry name" value="ADH-like_N"/>
</dbReference>
<dbReference type="Pfam" id="PF00107">
    <property type="entry name" value="ADH_zinc_N"/>
    <property type="match status" value="1"/>
</dbReference>
<dbReference type="Gene3D" id="3.40.50.720">
    <property type="entry name" value="NAD(P)-binding Rossmann-like Domain"/>
    <property type="match status" value="1"/>
</dbReference>
<dbReference type="Pfam" id="PF08240">
    <property type="entry name" value="ADH_N"/>
    <property type="match status" value="1"/>
</dbReference>
<evidence type="ECO:0000313" key="5">
    <source>
        <dbReference type="Proteomes" id="UP001187734"/>
    </source>
</evidence>
<dbReference type="GO" id="GO:0016651">
    <property type="term" value="F:oxidoreductase activity, acting on NAD(P)H"/>
    <property type="evidence" value="ECO:0007669"/>
    <property type="project" value="InterPro"/>
</dbReference>
<organism evidence="4 5">
    <name type="scientific">Fusarium torulosum</name>
    <dbReference type="NCBI Taxonomy" id="33205"/>
    <lineage>
        <taxon>Eukaryota</taxon>
        <taxon>Fungi</taxon>
        <taxon>Dikarya</taxon>
        <taxon>Ascomycota</taxon>
        <taxon>Pezizomycotina</taxon>
        <taxon>Sordariomycetes</taxon>
        <taxon>Hypocreomycetidae</taxon>
        <taxon>Hypocreales</taxon>
        <taxon>Nectriaceae</taxon>
        <taxon>Fusarium</taxon>
    </lineage>
</organism>
<proteinExistence type="inferred from homology"/>
<protein>
    <submittedName>
        <fullName evidence="4">Related to C.carbonum toxD protein</fullName>
    </submittedName>
</protein>
<evidence type="ECO:0000259" key="3">
    <source>
        <dbReference type="SMART" id="SM00829"/>
    </source>
</evidence>
<sequence>MDSIAIVQREKKLVQEKTILPPLKEHQVYVKVEYAAFNPTDRLALDVNAFGDGSVLGCDFSGTVVDTHPSVTKLKNGDSIAGFVWGGEIKGLGAYSTYTIADERLSFKIPSNISPAQASSVPLAANTAWLALFSEDCLDFKPEVSVGKRSLLIWGGNSTVGFFAIQLAKLYNIEVATTCSPRNFDKMRRAGATYVFDYNDEDVISKLRSALPNVQHAFDTIGNESSSATVAKAMVSTGCTLCTVRPGRANTQDVPSHIKVTDVFVFTAFPTEHVYRGKAHWPVKMGDHNLSAQFHGAMEMWLHDGSIQPADIRCKGELSPSTIEETMNLNREGRISGEKVVFKGFL</sequence>
<dbReference type="InterPro" id="IPR047122">
    <property type="entry name" value="Trans-enoyl_RdTase-like"/>
</dbReference>
<keyword evidence="5" id="KW-1185">Reference proteome</keyword>
<reference evidence="4" key="1">
    <citation type="submission" date="2018-03" db="EMBL/GenBank/DDBJ databases">
        <authorList>
            <person name="Guldener U."/>
        </authorList>
    </citation>
    <scope>NUCLEOTIDE SEQUENCE</scope>
</reference>
<dbReference type="CDD" id="cd08249">
    <property type="entry name" value="enoyl_reductase_like"/>
    <property type="match status" value="1"/>
</dbReference>
<dbReference type="InterPro" id="IPR020843">
    <property type="entry name" value="ER"/>
</dbReference>
<evidence type="ECO:0000256" key="2">
    <source>
        <dbReference type="ARBA" id="ARBA00023002"/>
    </source>
</evidence>
<dbReference type="SMART" id="SM00829">
    <property type="entry name" value="PKS_ER"/>
    <property type="match status" value="1"/>
</dbReference>
<evidence type="ECO:0000313" key="4">
    <source>
        <dbReference type="EMBL" id="SPJ71056.1"/>
    </source>
</evidence>
<dbReference type="InterPro" id="IPR013149">
    <property type="entry name" value="ADH-like_C"/>
</dbReference>
<dbReference type="InterPro" id="IPR011032">
    <property type="entry name" value="GroES-like_sf"/>
</dbReference>
<dbReference type="PANTHER" id="PTHR45348">
    <property type="entry name" value="HYPOTHETICAL OXIDOREDUCTASE (EUROFUNG)"/>
    <property type="match status" value="1"/>
</dbReference>
<dbReference type="PANTHER" id="PTHR45348:SF2">
    <property type="entry name" value="ZINC-TYPE ALCOHOL DEHYDROGENASE-LIKE PROTEIN C2E1P3.01"/>
    <property type="match status" value="1"/>
</dbReference>
<gene>
    <name evidence="4" type="ORF">FTOL_00784</name>
</gene>
<name>A0AAE8SD34_9HYPO</name>
<dbReference type="SUPFAM" id="SSF50129">
    <property type="entry name" value="GroES-like"/>
    <property type="match status" value="1"/>
</dbReference>
<accession>A0AAE8SD34</accession>
<evidence type="ECO:0000256" key="1">
    <source>
        <dbReference type="ARBA" id="ARBA00008072"/>
    </source>
</evidence>
<dbReference type="AlphaFoldDB" id="A0AAE8SD34"/>
<dbReference type="SUPFAM" id="SSF51735">
    <property type="entry name" value="NAD(P)-binding Rossmann-fold domains"/>
    <property type="match status" value="1"/>
</dbReference>
<keyword evidence="2" id="KW-0560">Oxidoreductase</keyword>
<feature type="domain" description="Enoyl reductase (ER)" evidence="3">
    <location>
        <begin position="12"/>
        <end position="342"/>
    </location>
</feature>
<dbReference type="Proteomes" id="UP001187734">
    <property type="component" value="Unassembled WGS sequence"/>
</dbReference>
<dbReference type="Gene3D" id="3.90.180.10">
    <property type="entry name" value="Medium-chain alcohol dehydrogenases, catalytic domain"/>
    <property type="match status" value="1"/>
</dbReference>
<comment type="similarity">
    <text evidence="1">Belongs to the zinc-containing alcohol dehydrogenase family.</text>
</comment>